<keyword evidence="5 7" id="KW-0456">Lyase</keyword>
<evidence type="ECO:0000256" key="7">
    <source>
        <dbReference type="HAMAP-Rule" id="MF_02065"/>
    </source>
</evidence>
<keyword evidence="6 7" id="KW-0961">Cell wall biogenesis/degradation</keyword>
<feature type="transmembrane region" description="Helical" evidence="7">
    <location>
        <begin position="26"/>
        <end position="49"/>
    </location>
</feature>
<dbReference type="RefSeq" id="WP_038561542.1">
    <property type="nucleotide sequence ID" value="NZ_CP008876.1"/>
</dbReference>
<keyword evidence="2 7" id="KW-0812">Transmembrane</keyword>
<keyword evidence="1 7" id="KW-1003">Cell membrane</keyword>
<dbReference type="PANTHER" id="PTHR30518:SF2">
    <property type="entry name" value="ENDOLYTIC MUREIN TRANSGLYCOSYLASE"/>
    <property type="match status" value="1"/>
</dbReference>
<keyword evidence="4 7" id="KW-0472">Membrane</keyword>
<dbReference type="Pfam" id="PF02618">
    <property type="entry name" value="YceG"/>
    <property type="match status" value="1"/>
</dbReference>
<comment type="function">
    <text evidence="7">Functions as a peptidoglycan terminase that cleaves nascent peptidoglycan strands endolytically to terminate their elongation.</text>
</comment>
<dbReference type="GO" id="GO:0071555">
    <property type="term" value="P:cell wall organization"/>
    <property type="evidence" value="ECO:0007669"/>
    <property type="project" value="UniProtKB-KW"/>
</dbReference>
<protein>
    <recommendedName>
        <fullName evidence="7">Endolytic murein transglycosylase</fullName>
        <ecNumber evidence="7">4.2.2.29</ecNumber>
    </recommendedName>
    <alternativeName>
        <fullName evidence="7">Peptidoglycan lytic transglycosylase</fullName>
    </alternativeName>
    <alternativeName>
        <fullName evidence="7">Peptidoglycan polymerization terminase</fullName>
    </alternativeName>
</protein>
<dbReference type="EMBL" id="CP008876">
    <property type="protein sequence ID" value="AIF66881.1"/>
    <property type="molecule type" value="Genomic_DNA"/>
</dbReference>
<dbReference type="EC" id="4.2.2.29" evidence="7"/>
<dbReference type="GO" id="GO:0009252">
    <property type="term" value="P:peptidoglycan biosynthetic process"/>
    <property type="evidence" value="ECO:0007669"/>
    <property type="project" value="UniProtKB-UniRule"/>
</dbReference>
<evidence type="ECO:0000256" key="2">
    <source>
        <dbReference type="ARBA" id="ARBA00022692"/>
    </source>
</evidence>
<evidence type="ECO:0000256" key="4">
    <source>
        <dbReference type="ARBA" id="ARBA00023136"/>
    </source>
</evidence>
<comment type="catalytic activity">
    <reaction evidence="7">
        <text>a peptidoglycan chain = a peptidoglycan chain with N-acetyl-1,6-anhydromuramyl-[peptide] at the reducing end + a peptidoglycan chain with N-acetylglucosamine at the non-reducing end.</text>
        <dbReference type="EC" id="4.2.2.29"/>
    </reaction>
</comment>
<accession>A0A075LL41</accession>
<name>A0A075LL41_9BACI</name>
<proteinExistence type="inferred from homology"/>
<dbReference type="HOGENOM" id="CLU_025574_2_3_9"/>
<evidence type="ECO:0000313" key="9">
    <source>
        <dbReference type="Proteomes" id="UP000027980"/>
    </source>
</evidence>
<evidence type="ECO:0000256" key="3">
    <source>
        <dbReference type="ARBA" id="ARBA00022989"/>
    </source>
</evidence>
<dbReference type="HAMAP" id="MF_02065">
    <property type="entry name" value="MltG"/>
    <property type="match status" value="1"/>
</dbReference>
<dbReference type="GO" id="GO:0008932">
    <property type="term" value="F:lytic endotransglycosylase activity"/>
    <property type="evidence" value="ECO:0007669"/>
    <property type="project" value="UniProtKB-UniRule"/>
</dbReference>
<dbReference type="PANTHER" id="PTHR30518">
    <property type="entry name" value="ENDOLYTIC MUREIN TRANSGLYCOSYLASE"/>
    <property type="match status" value="1"/>
</dbReference>
<gene>
    <name evidence="7" type="primary">mltG</name>
    <name evidence="8" type="ORF">GZ22_09675</name>
</gene>
<dbReference type="InterPro" id="IPR003770">
    <property type="entry name" value="MLTG-like"/>
</dbReference>
<dbReference type="Proteomes" id="UP000027980">
    <property type="component" value="Chromosome"/>
</dbReference>
<evidence type="ECO:0000256" key="5">
    <source>
        <dbReference type="ARBA" id="ARBA00023239"/>
    </source>
</evidence>
<dbReference type="NCBIfam" id="TIGR00247">
    <property type="entry name" value="endolytic transglycosylase MltG"/>
    <property type="match status" value="1"/>
</dbReference>
<comment type="similarity">
    <text evidence="7">Belongs to the transglycosylase MltG family.</text>
</comment>
<dbReference type="KEGG" id="tap:GZ22_09675"/>
<reference evidence="8 9" key="1">
    <citation type="submission" date="2014-07" db="EMBL/GenBank/DDBJ databases">
        <title>Complete genome sequence of a moderately halophilic bacterium Terribacillus aidingensis MP602, isolated from Cryptomeria fortunei in Tianmu mountain in China.</title>
        <authorList>
            <person name="Wang Y."/>
            <person name="Lu P."/>
            <person name="Zhang L."/>
        </authorList>
    </citation>
    <scope>NUCLEOTIDE SEQUENCE [LARGE SCALE GENOMIC DNA]</scope>
    <source>
        <strain evidence="8 9">MP602</strain>
    </source>
</reference>
<evidence type="ECO:0000313" key="8">
    <source>
        <dbReference type="EMBL" id="AIF66881.1"/>
    </source>
</evidence>
<dbReference type="GO" id="GO:0005886">
    <property type="term" value="C:plasma membrane"/>
    <property type="evidence" value="ECO:0007669"/>
    <property type="project" value="UniProtKB-SubCell"/>
</dbReference>
<evidence type="ECO:0000256" key="1">
    <source>
        <dbReference type="ARBA" id="ARBA00022475"/>
    </source>
</evidence>
<dbReference type="GeneID" id="34220585"/>
<sequence>MTASNEDLFQQNRDRRMEEASVVRKIVLMIISVIIVLLLIGALGTFIYVNASMKAVDSDNDTTQVVEVPMGATASSIGQSLEEQGLIKNAFIFRLYVKFSGEANFRAGNYELSPSMSMQQVVDELNDPEAGNTPSASAAVPEGSDIEEISVILSGSLGIDQQAFLDKMKDEAYIKQLIDEYPDILTEDILNKDIRYPLEGYLFAATYNFTSSDDITVDKVVHMMLDKSQQIISPYLDGFKQKKLSVHEALTFASLVENEARNEDERKKIAGIFYNRLADDMRLQTDPTVLYALGEHKSRVYYKDLEVDSPYNTYRNNGLPVGPISNFSENALEAVVQPEESDYLYFLAGDDGEIYYARTFDEHEELIEKHMHLDE</sequence>
<comment type="subcellular location">
    <subcellularLocation>
        <location evidence="7">Cell membrane</location>
        <topology evidence="7">Single-pass membrane protein</topology>
    </subcellularLocation>
</comment>
<dbReference type="AlphaFoldDB" id="A0A075LL41"/>
<organism evidence="8 9">
    <name type="scientific">Terribacillus saccharophilus</name>
    <dbReference type="NCBI Taxonomy" id="361277"/>
    <lineage>
        <taxon>Bacteria</taxon>
        <taxon>Bacillati</taxon>
        <taxon>Bacillota</taxon>
        <taxon>Bacilli</taxon>
        <taxon>Bacillales</taxon>
        <taxon>Bacillaceae</taxon>
        <taxon>Terribacillus</taxon>
    </lineage>
</organism>
<feature type="site" description="Important for catalytic activity" evidence="7">
    <location>
        <position position="259"/>
    </location>
</feature>
<keyword evidence="3 7" id="KW-1133">Transmembrane helix</keyword>
<dbReference type="CDD" id="cd08010">
    <property type="entry name" value="MltG_like"/>
    <property type="match status" value="1"/>
</dbReference>
<evidence type="ECO:0000256" key="6">
    <source>
        <dbReference type="ARBA" id="ARBA00023316"/>
    </source>
</evidence>
<dbReference type="OrthoDB" id="9814591at2"/>
<dbReference type="Gene3D" id="3.30.1490.480">
    <property type="entry name" value="Endolytic murein transglycosylase"/>
    <property type="match status" value="1"/>
</dbReference>